<dbReference type="EMBL" id="AFBM01000031">
    <property type="protein sequence ID" value="EGF49450.1"/>
    <property type="molecule type" value="Genomic_DNA"/>
</dbReference>
<proteinExistence type="predicted"/>
<reference evidence="1 2" key="1">
    <citation type="submission" date="2011-02" db="EMBL/GenBank/DDBJ databases">
        <authorList>
            <person name="Weinstock G."/>
            <person name="Sodergren E."/>
            <person name="Clifton S."/>
            <person name="Fulton L."/>
            <person name="Fulton B."/>
            <person name="Courtney L."/>
            <person name="Fronick C."/>
            <person name="Harrison M."/>
            <person name="Strong C."/>
            <person name="Farmer C."/>
            <person name="Delahaunty K."/>
            <person name="Markovic C."/>
            <person name="Hall O."/>
            <person name="Minx P."/>
            <person name="Tomlinson C."/>
            <person name="Mitreva M."/>
            <person name="Hou S."/>
            <person name="Chen J."/>
            <person name="Wollam A."/>
            <person name="Pepin K.H."/>
            <person name="Johnson M."/>
            <person name="Bhonagiri V."/>
            <person name="Zhang X."/>
            <person name="Suruliraj S."/>
            <person name="Warren W."/>
            <person name="Chinwalla A."/>
            <person name="Mardis E.R."/>
            <person name="Wilson R.K."/>
        </authorList>
    </citation>
    <scope>NUCLEOTIDE SEQUENCE [LARGE SCALE GENOMIC DNA]</scope>
    <source>
        <strain evidence="1 2">YIT 12056</strain>
    </source>
</reference>
<keyword evidence="2" id="KW-1185">Reference proteome</keyword>
<gene>
    <name evidence="1" type="ORF">HMPREF9445_02818</name>
</gene>
<evidence type="ECO:0000313" key="2">
    <source>
        <dbReference type="Proteomes" id="UP000010321"/>
    </source>
</evidence>
<accession>A0ABP2KQK4</accession>
<comment type="caution">
    <text evidence="1">The sequence shown here is derived from an EMBL/GenBank/DDBJ whole genome shotgun (WGS) entry which is preliminary data.</text>
</comment>
<protein>
    <submittedName>
        <fullName evidence="1">Uncharacterized protein</fullName>
    </submittedName>
</protein>
<name>A0ABP2KQK4_9BACE</name>
<dbReference type="Proteomes" id="UP000010321">
    <property type="component" value="Unassembled WGS sequence"/>
</dbReference>
<sequence>MFGNAVEQISVLLAILLADGVAVTYNKIGDMSVPDIFVRAAVAADYVGSVRQYL</sequence>
<organism evidence="1 2">
    <name type="scientific">Bacteroides clarus YIT 12056</name>
    <dbReference type="NCBI Taxonomy" id="762984"/>
    <lineage>
        <taxon>Bacteria</taxon>
        <taxon>Pseudomonadati</taxon>
        <taxon>Bacteroidota</taxon>
        <taxon>Bacteroidia</taxon>
        <taxon>Bacteroidales</taxon>
        <taxon>Bacteroidaceae</taxon>
        <taxon>Bacteroides</taxon>
    </lineage>
</organism>
<evidence type="ECO:0000313" key="1">
    <source>
        <dbReference type="EMBL" id="EGF49450.1"/>
    </source>
</evidence>